<reference evidence="1" key="2">
    <citation type="submission" date="2020-09" db="EMBL/GenBank/DDBJ databases">
        <authorList>
            <person name="Sun Q."/>
            <person name="Kim S."/>
        </authorList>
    </citation>
    <scope>NUCLEOTIDE SEQUENCE</scope>
    <source>
        <strain evidence="1">KCTC 42731</strain>
    </source>
</reference>
<dbReference type="AlphaFoldDB" id="A0A919EJ67"/>
<reference evidence="1" key="1">
    <citation type="journal article" date="2014" name="Int. J. Syst. Evol. Microbiol.">
        <title>Complete genome sequence of Corynebacterium casei LMG S-19264T (=DSM 44701T), isolated from a smear-ripened cheese.</title>
        <authorList>
            <consortium name="US DOE Joint Genome Institute (JGI-PGF)"/>
            <person name="Walter F."/>
            <person name="Albersmeier A."/>
            <person name="Kalinowski J."/>
            <person name="Ruckert C."/>
        </authorList>
    </citation>
    <scope>NUCLEOTIDE SEQUENCE</scope>
    <source>
        <strain evidence="1">KCTC 42731</strain>
    </source>
</reference>
<gene>
    <name evidence="1" type="ORF">GCM10017161_17540</name>
</gene>
<sequence>MQKFMVVEKFKPGLMEKNYQVYNEKGRQFPAGLHYLNSWVNAEKNICFQLMESNDIKLFEQWFAKWEEFVDFELIPLDN</sequence>
<dbReference type="Proteomes" id="UP000623842">
    <property type="component" value="Unassembled WGS sequence"/>
</dbReference>
<proteinExistence type="predicted"/>
<keyword evidence="2" id="KW-1185">Reference proteome</keyword>
<dbReference type="Pfam" id="PF11746">
    <property type="entry name" value="DUF3303"/>
    <property type="match status" value="1"/>
</dbReference>
<dbReference type="EMBL" id="BNCK01000003">
    <property type="protein sequence ID" value="GHF90047.1"/>
    <property type="molecule type" value="Genomic_DNA"/>
</dbReference>
<accession>A0A919EJ67</accession>
<comment type="caution">
    <text evidence="1">The sequence shown here is derived from an EMBL/GenBank/DDBJ whole genome shotgun (WGS) entry which is preliminary data.</text>
</comment>
<evidence type="ECO:0000313" key="2">
    <source>
        <dbReference type="Proteomes" id="UP000623842"/>
    </source>
</evidence>
<dbReference type="InterPro" id="IPR021734">
    <property type="entry name" value="DUF3303"/>
</dbReference>
<name>A0A919EJ67_9GAMM</name>
<protein>
    <recommendedName>
        <fullName evidence="3">DUF3303 domain-containing protein</fullName>
    </recommendedName>
</protein>
<evidence type="ECO:0008006" key="3">
    <source>
        <dbReference type="Google" id="ProtNLM"/>
    </source>
</evidence>
<dbReference type="RefSeq" id="WP_189769335.1">
    <property type="nucleotide sequence ID" value="NZ_BNCK01000003.1"/>
</dbReference>
<evidence type="ECO:0000313" key="1">
    <source>
        <dbReference type="EMBL" id="GHF90047.1"/>
    </source>
</evidence>
<organism evidence="1 2">
    <name type="scientific">Thalassotalea marina</name>
    <dbReference type="NCBI Taxonomy" id="1673741"/>
    <lineage>
        <taxon>Bacteria</taxon>
        <taxon>Pseudomonadati</taxon>
        <taxon>Pseudomonadota</taxon>
        <taxon>Gammaproteobacteria</taxon>
        <taxon>Alteromonadales</taxon>
        <taxon>Colwelliaceae</taxon>
        <taxon>Thalassotalea</taxon>
    </lineage>
</organism>